<dbReference type="Proteomes" id="UP001301958">
    <property type="component" value="Unassembled WGS sequence"/>
</dbReference>
<dbReference type="InterPro" id="IPR045518">
    <property type="entry name" value="2EXR"/>
</dbReference>
<dbReference type="PANTHER" id="PTHR35910">
    <property type="entry name" value="2EXR DOMAIN-CONTAINING PROTEIN"/>
    <property type="match status" value="1"/>
</dbReference>
<proteinExistence type="predicted"/>
<dbReference type="PANTHER" id="PTHR35910:SF6">
    <property type="entry name" value="2EXR DOMAIN-CONTAINING PROTEIN"/>
    <property type="match status" value="1"/>
</dbReference>
<reference evidence="2" key="2">
    <citation type="submission" date="2023-05" db="EMBL/GenBank/DDBJ databases">
        <authorList>
            <consortium name="Lawrence Berkeley National Laboratory"/>
            <person name="Steindorff A."/>
            <person name="Hensen N."/>
            <person name="Bonometti L."/>
            <person name="Westerberg I."/>
            <person name="Brannstrom I.O."/>
            <person name="Guillou S."/>
            <person name="Cros-Aarteil S."/>
            <person name="Calhoun S."/>
            <person name="Haridas S."/>
            <person name="Kuo A."/>
            <person name="Mondo S."/>
            <person name="Pangilinan J."/>
            <person name="Riley R."/>
            <person name="Labutti K."/>
            <person name="Andreopoulos B."/>
            <person name="Lipzen A."/>
            <person name="Chen C."/>
            <person name="Yanf M."/>
            <person name="Daum C."/>
            <person name="Ng V."/>
            <person name="Clum A."/>
            <person name="Ohm R."/>
            <person name="Martin F."/>
            <person name="Silar P."/>
            <person name="Natvig D."/>
            <person name="Lalanne C."/>
            <person name="Gautier V."/>
            <person name="Ament-Velasquez S.L."/>
            <person name="Kruys A."/>
            <person name="Hutchinson M.I."/>
            <person name="Powell A.J."/>
            <person name="Barry K."/>
            <person name="Miller A.N."/>
            <person name="Grigoriev I.V."/>
            <person name="Debuchy R."/>
            <person name="Gladieux P."/>
            <person name="Thoren M.H."/>
            <person name="Johannesson H."/>
        </authorList>
    </citation>
    <scope>NUCLEOTIDE SEQUENCE</scope>
    <source>
        <strain evidence="2">CBS 990.96</strain>
    </source>
</reference>
<evidence type="ECO:0000313" key="2">
    <source>
        <dbReference type="EMBL" id="KAK4228827.1"/>
    </source>
</evidence>
<accession>A0AAN7H1Q0</accession>
<evidence type="ECO:0000259" key="1">
    <source>
        <dbReference type="Pfam" id="PF20150"/>
    </source>
</evidence>
<feature type="domain" description="2EXR" evidence="1">
    <location>
        <begin position="28"/>
        <end position="101"/>
    </location>
</feature>
<reference evidence="2" key="1">
    <citation type="journal article" date="2023" name="Mol. Phylogenet. Evol.">
        <title>Genome-scale phylogeny and comparative genomics of the fungal order Sordariales.</title>
        <authorList>
            <person name="Hensen N."/>
            <person name="Bonometti L."/>
            <person name="Westerberg I."/>
            <person name="Brannstrom I.O."/>
            <person name="Guillou S."/>
            <person name="Cros-Aarteil S."/>
            <person name="Calhoun S."/>
            <person name="Haridas S."/>
            <person name="Kuo A."/>
            <person name="Mondo S."/>
            <person name="Pangilinan J."/>
            <person name="Riley R."/>
            <person name="LaButti K."/>
            <person name="Andreopoulos B."/>
            <person name="Lipzen A."/>
            <person name="Chen C."/>
            <person name="Yan M."/>
            <person name="Daum C."/>
            <person name="Ng V."/>
            <person name="Clum A."/>
            <person name="Steindorff A."/>
            <person name="Ohm R.A."/>
            <person name="Martin F."/>
            <person name="Silar P."/>
            <person name="Natvig D.O."/>
            <person name="Lalanne C."/>
            <person name="Gautier V."/>
            <person name="Ament-Velasquez S.L."/>
            <person name="Kruys A."/>
            <person name="Hutchinson M.I."/>
            <person name="Powell A.J."/>
            <person name="Barry K."/>
            <person name="Miller A.N."/>
            <person name="Grigoriev I.V."/>
            <person name="Debuchy R."/>
            <person name="Gladieux P."/>
            <person name="Hiltunen Thoren M."/>
            <person name="Johannesson H."/>
        </authorList>
    </citation>
    <scope>NUCLEOTIDE SEQUENCE</scope>
    <source>
        <strain evidence="2">CBS 990.96</strain>
    </source>
</reference>
<dbReference type="AlphaFoldDB" id="A0AAN7H1Q0"/>
<keyword evidence="3" id="KW-1185">Reference proteome</keyword>
<dbReference type="Pfam" id="PF20150">
    <property type="entry name" value="2EXR"/>
    <property type="match status" value="1"/>
</dbReference>
<comment type="caution">
    <text evidence="2">The sequence shown here is derived from an EMBL/GenBank/DDBJ whole genome shotgun (WGS) entry which is preliminary data.</text>
</comment>
<name>A0AAN7H1Q0_9PEZI</name>
<evidence type="ECO:0000313" key="3">
    <source>
        <dbReference type="Proteomes" id="UP001301958"/>
    </source>
</evidence>
<gene>
    <name evidence="2" type="ORF">QBC38DRAFT_135710</name>
</gene>
<dbReference type="EMBL" id="MU865314">
    <property type="protein sequence ID" value="KAK4228827.1"/>
    <property type="molecule type" value="Genomic_DNA"/>
</dbReference>
<protein>
    <recommendedName>
        <fullName evidence="1">2EXR domain-containing protein</fullName>
    </recommendedName>
</protein>
<sequence length="232" mass="26342">MNGQTPQEMDTSILTLTTTTTTQPPTDFHYFPYLPAELRLLVWRLSLSPRVVTLTRLSLPLISPTKPPITLSINKESRDESLRFYISISPSIYFHPKLDTLYLPRSSGGFLGYSDTARDFCELPIPGIEKIQKVAVDFVSPEIRREWEAYSKFCLVKGFKGLKEAGLVIGEENSGEEEEIGLKEPTGDKEGVVRIMEIVRESFRVEEETDEWGKFEIDTGLELRPLVRVVKA</sequence>
<organism evidence="2 3">
    <name type="scientific">Podospora fimiseda</name>
    <dbReference type="NCBI Taxonomy" id="252190"/>
    <lineage>
        <taxon>Eukaryota</taxon>
        <taxon>Fungi</taxon>
        <taxon>Dikarya</taxon>
        <taxon>Ascomycota</taxon>
        <taxon>Pezizomycotina</taxon>
        <taxon>Sordariomycetes</taxon>
        <taxon>Sordariomycetidae</taxon>
        <taxon>Sordariales</taxon>
        <taxon>Podosporaceae</taxon>
        <taxon>Podospora</taxon>
    </lineage>
</organism>